<keyword evidence="6 10" id="KW-1133">Transmembrane helix</keyword>
<comment type="caution">
    <text evidence="13">The sequence shown here is derived from an EMBL/GenBank/DDBJ whole genome shotgun (WGS) entry which is preliminary data.</text>
</comment>
<dbReference type="GO" id="GO:0005886">
    <property type="term" value="C:plasma membrane"/>
    <property type="evidence" value="ECO:0007669"/>
    <property type="project" value="UniProtKB-SubCell"/>
</dbReference>
<dbReference type="InterPro" id="IPR002524">
    <property type="entry name" value="Cation_efflux"/>
</dbReference>
<evidence type="ECO:0000256" key="7">
    <source>
        <dbReference type="ARBA" id="ARBA00023065"/>
    </source>
</evidence>
<dbReference type="Pfam" id="PF01545">
    <property type="entry name" value="Cation_efflux"/>
    <property type="match status" value="1"/>
</dbReference>
<gene>
    <name evidence="13" type="ORF">B0I32_11355</name>
</gene>
<dbReference type="Gene3D" id="1.20.1510.10">
    <property type="entry name" value="Cation efflux protein transmembrane domain"/>
    <property type="match status" value="1"/>
</dbReference>
<dbReference type="PANTHER" id="PTHR43840:SF15">
    <property type="entry name" value="MITOCHONDRIAL METAL TRANSPORTER 1-RELATED"/>
    <property type="match status" value="1"/>
</dbReference>
<dbReference type="Gene3D" id="3.30.70.1350">
    <property type="entry name" value="Cation efflux protein, cytoplasmic domain"/>
    <property type="match status" value="1"/>
</dbReference>
<evidence type="ECO:0000313" key="13">
    <source>
        <dbReference type="EMBL" id="PRX62103.1"/>
    </source>
</evidence>
<feature type="domain" description="Cation efflux protein transmembrane" evidence="11">
    <location>
        <begin position="35"/>
        <end position="227"/>
    </location>
</feature>
<dbReference type="GO" id="GO:0006882">
    <property type="term" value="P:intracellular zinc ion homeostasis"/>
    <property type="evidence" value="ECO:0007669"/>
    <property type="project" value="TreeGrafter"/>
</dbReference>
<dbReference type="GO" id="GO:0015086">
    <property type="term" value="F:cadmium ion transmembrane transporter activity"/>
    <property type="evidence" value="ECO:0007669"/>
    <property type="project" value="TreeGrafter"/>
</dbReference>
<accession>A0A2T0MTU0</accession>
<feature type="transmembrane region" description="Helical" evidence="10">
    <location>
        <begin position="33"/>
        <end position="58"/>
    </location>
</feature>
<feature type="compositionally biased region" description="Basic and acidic residues" evidence="9">
    <location>
        <begin position="312"/>
        <end position="325"/>
    </location>
</feature>
<evidence type="ECO:0000256" key="9">
    <source>
        <dbReference type="SAM" id="MobiDB-lite"/>
    </source>
</evidence>
<sequence>MLGWVAHAVTPHSHDSAGKTDTALESSSRGMRVLAISFAVLMVTAAVQAVIVVASGSVALLGDTLHNLADALTAVPLAIAFSLGRRAATRRYTYGYGRAEDLAGIIIVLLITASAALAGYEAVLRLLDPQEIRAVGWVAAAAVIGFAGNEWVARYRIKVGREIGSAALVADGLHARTDGFTSLAVLLGAGGAALGFPLADPVVGLLITIAICYVLRDAAREIYHRLMDAVDPALVDAAEDVLAGVEGVRRVESVRLRWIGHALHAEVEILVDHDMSVVRAHEVAVRAEHRLIHDLPRLRAATVHTDPDGPDGADHHAPLADHHTP</sequence>
<evidence type="ECO:0000259" key="12">
    <source>
        <dbReference type="Pfam" id="PF16916"/>
    </source>
</evidence>
<evidence type="ECO:0000256" key="8">
    <source>
        <dbReference type="ARBA" id="ARBA00023136"/>
    </source>
</evidence>
<evidence type="ECO:0000259" key="11">
    <source>
        <dbReference type="Pfam" id="PF01545"/>
    </source>
</evidence>
<reference evidence="13 14" key="1">
    <citation type="submission" date="2018-03" db="EMBL/GenBank/DDBJ databases">
        <title>Genomic Encyclopedia of Type Strains, Phase III (KMG-III): the genomes of soil and plant-associated and newly described type strains.</title>
        <authorList>
            <person name="Whitman W."/>
        </authorList>
    </citation>
    <scope>NUCLEOTIDE SEQUENCE [LARGE SCALE GENOMIC DNA]</scope>
    <source>
        <strain evidence="13 14">CGMCC 4.7104</strain>
    </source>
</reference>
<keyword evidence="4" id="KW-1003">Cell membrane</keyword>
<dbReference type="PANTHER" id="PTHR43840">
    <property type="entry name" value="MITOCHONDRIAL METAL TRANSPORTER 1-RELATED"/>
    <property type="match status" value="1"/>
</dbReference>
<evidence type="ECO:0000256" key="4">
    <source>
        <dbReference type="ARBA" id="ARBA00022475"/>
    </source>
</evidence>
<dbReference type="SUPFAM" id="SSF160240">
    <property type="entry name" value="Cation efflux protein cytoplasmic domain-like"/>
    <property type="match status" value="1"/>
</dbReference>
<dbReference type="InterPro" id="IPR036837">
    <property type="entry name" value="Cation_efflux_CTD_sf"/>
</dbReference>
<evidence type="ECO:0000256" key="2">
    <source>
        <dbReference type="ARBA" id="ARBA00008114"/>
    </source>
</evidence>
<evidence type="ECO:0000256" key="5">
    <source>
        <dbReference type="ARBA" id="ARBA00022692"/>
    </source>
</evidence>
<feature type="domain" description="Cation efflux protein cytoplasmic" evidence="12">
    <location>
        <begin position="232"/>
        <end position="307"/>
    </location>
</feature>
<evidence type="ECO:0000313" key="14">
    <source>
        <dbReference type="Proteomes" id="UP000238312"/>
    </source>
</evidence>
<evidence type="ECO:0000256" key="3">
    <source>
        <dbReference type="ARBA" id="ARBA00022448"/>
    </source>
</evidence>
<dbReference type="AlphaFoldDB" id="A0A2T0MTU0"/>
<feature type="transmembrane region" description="Helical" evidence="10">
    <location>
        <begin position="173"/>
        <end position="196"/>
    </location>
</feature>
<keyword evidence="14" id="KW-1185">Reference proteome</keyword>
<evidence type="ECO:0000256" key="1">
    <source>
        <dbReference type="ARBA" id="ARBA00004651"/>
    </source>
</evidence>
<keyword evidence="8 10" id="KW-0472">Membrane</keyword>
<evidence type="ECO:0000256" key="6">
    <source>
        <dbReference type="ARBA" id="ARBA00022989"/>
    </source>
</evidence>
<dbReference type="Pfam" id="PF16916">
    <property type="entry name" value="ZT_dimer"/>
    <property type="match status" value="1"/>
</dbReference>
<dbReference type="NCBIfam" id="TIGR01297">
    <property type="entry name" value="CDF"/>
    <property type="match status" value="1"/>
</dbReference>
<evidence type="ECO:0000256" key="10">
    <source>
        <dbReference type="SAM" id="Phobius"/>
    </source>
</evidence>
<feature type="transmembrane region" description="Helical" evidence="10">
    <location>
        <begin position="132"/>
        <end position="152"/>
    </location>
</feature>
<feature type="transmembrane region" description="Helical" evidence="10">
    <location>
        <begin position="102"/>
        <end position="120"/>
    </location>
</feature>
<dbReference type="Proteomes" id="UP000238312">
    <property type="component" value="Unassembled WGS sequence"/>
</dbReference>
<keyword evidence="5 10" id="KW-0812">Transmembrane</keyword>
<dbReference type="SUPFAM" id="SSF161111">
    <property type="entry name" value="Cation efflux protein transmembrane domain-like"/>
    <property type="match status" value="1"/>
</dbReference>
<dbReference type="FunFam" id="1.20.1510.10:FF:000006">
    <property type="entry name" value="Divalent cation efflux transporter"/>
    <property type="match status" value="1"/>
</dbReference>
<feature type="region of interest" description="Disordered" evidence="9">
    <location>
        <begin position="302"/>
        <end position="325"/>
    </location>
</feature>
<dbReference type="GO" id="GO:0015341">
    <property type="term" value="F:zinc efflux antiporter activity"/>
    <property type="evidence" value="ECO:0007669"/>
    <property type="project" value="TreeGrafter"/>
</dbReference>
<protein>
    <submittedName>
        <fullName evidence="13">Cation diffusion facilitator family transporter</fullName>
    </submittedName>
</protein>
<dbReference type="EMBL" id="PVNG01000013">
    <property type="protein sequence ID" value="PRX62103.1"/>
    <property type="molecule type" value="Genomic_DNA"/>
</dbReference>
<comment type="subcellular location">
    <subcellularLocation>
        <location evidence="1">Cell membrane</location>
        <topology evidence="1">Multi-pass membrane protein</topology>
    </subcellularLocation>
</comment>
<organism evidence="13 14">
    <name type="scientific">Nonomuraea fuscirosea</name>
    <dbReference type="NCBI Taxonomy" id="1291556"/>
    <lineage>
        <taxon>Bacteria</taxon>
        <taxon>Bacillati</taxon>
        <taxon>Actinomycetota</taxon>
        <taxon>Actinomycetes</taxon>
        <taxon>Streptosporangiales</taxon>
        <taxon>Streptosporangiaceae</taxon>
        <taxon>Nonomuraea</taxon>
    </lineage>
</organism>
<dbReference type="InterPro" id="IPR027469">
    <property type="entry name" value="Cation_efflux_TMD_sf"/>
</dbReference>
<dbReference type="InterPro" id="IPR050291">
    <property type="entry name" value="CDF_Transporter"/>
</dbReference>
<dbReference type="GO" id="GO:0015093">
    <property type="term" value="F:ferrous iron transmembrane transporter activity"/>
    <property type="evidence" value="ECO:0007669"/>
    <property type="project" value="TreeGrafter"/>
</dbReference>
<proteinExistence type="inferred from homology"/>
<dbReference type="InterPro" id="IPR027470">
    <property type="entry name" value="Cation_efflux_CTD"/>
</dbReference>
<name>A0A2T0MTU0_9ACTN</name>
<dbReference type="InterPro" id="IPR058533">
    <property type="entry name" value="Cation_efflux_TM"/>
</dbReference>
<keyword evidence="7" id="KW-0406">Ion transport</keyword>
<dbReference type="FunFam" id="3.30.70.1350:FF:000014">
    <property type="entry name" value="Cation efflux system protein"/>
    <property type="match status" value="1"/>
</dbReference>
<comment type="similarity">
    <text evidence="2">Belongs to the cation diffusion facilitator (CDF) transporter (TC 2.A.4) family.</text>
</comment>
<keyword evidence="3" id="KW-0813">Transport</keyword>